<dbReference type="RefSeq" id="WP_099792715.1">
    <property type="nucleotide sequence ID" value="NZ_PDOC01000023.1"/>
</dbReference>
<gene>
    <name evidence="1" type="ORF">CR105_23300</name>
</gene>
<evidence type="ECO:0000313" key="1">
    <source>
        <dbReference type="EMBL" id="PIL42661.1"/>
    </source>
</evidence>
<dbReference type="InterPro" id="IPR053860">
    <property type="entry name" value="DUF6932"/>
</dbReference>
<sequence>MSKPEHPTLLAPGFHNFTFSDMPNAFVTPFAFSHRRPMLLAGLKKFLDELTALAIRGDVWFDGSFVTEKIDPDDIDLVVVLDADSVSALTDQQQLSVQQLFDNPSSKAKYNCDVYCVLSTDVVWVSYWRGWFGFKRDGRTPKGIGCISL</sequence>
<evidence type="ECO:0008006" key="3">
    <source>
        <dbReference type="Google" id="ProtNLM"/>
    </source>
</evidence>
<evidence type="ECO:0000313" key="2">
    <source>
        <dbReference type="Proteomes" id="UP000230390"/>
    </source>
</evidence>
<proteinExistence type="predicted"/>
<reference evidence="1 2" key="1">
    <citation type="submission" date="2017-10" db="EMBL/GenBank/DDBJ databases">
        <title>Massilia psychrophilum sp. nov., a novel purple-pigmented bacterium isolated from Tianshan glacier, Xinjiang Municipality, China.</title>
        <authorList>
            <person name="Wang H."/>
        </authorList>
    </citation>
    <scope>NUCLEOTIDE SEQUENCE [LARGE SCALE GENOMIC DNA]</scope>
    <source>
        <strain evidence="1 2">JCM 30074</strain>
    </source>
</reference>
<keyword evidence="2" id="KW-1185">Reference proteome</keyword>
<dbReference type="EMBL" id="PDOC01000023">
    <property type="protein sequence ID" value="PIL42661.1"/>
    <property type="molecule type" value="Genomic_DNA"/>
</dbReference>
<accession>A0A2G8T9E9</accession>
<dbReference type="AlphaFoldDB" id="A0A2G8T9E9"/>
<name>A0A2G8T9E9_9BURK</name>
<dbReference type="Proteomes" id="UP000230390">
    <property type="component" value="Unassembled WGS sequence"/>
</dbReference>
<comment type="caution">
    <text evidence="1">The sequence shown here is derived from an EMBL/GenBank/DDBJ whole genome shotgun (WGS) entry which is preliminary data.</text>
</comment>
<protein>
    <recommendedName>
        <fullName evidence="3">Polymerase nucleotidyl transferase domain-containing protein</fullName>
    </recommendedName>
</protein>
<organism evidence="1 2">
    <name type="scientific">Massilia eurypsychrophila</name>
    <dbReference type="NCBI Taxonomy" id="1485217"/>
    <lineage>
        <taxon>Bacteria</taxon>
        <taxon>Pseudomonadati</taxon>
        <taxon>Pseudomonadota</taxon>
        <taxon>Betaproteobacteria</taxon>
        <taxon>Burkholderiales</taxon>
        <taxon>Oxalobacteraceae</taxon>
        <taxon>Telluria group</taxon>
        <taxon>Massilia</taxon>
    </lineage>
</organism>
<dbReference type="Pfam" id="PF22014">
    <property type="entry name" value="DUF6932"/>
    <property type="match status" value="1"/>
</dbReference>